<feature type="domain" description="CMP/dCMP-type deaminase" evidence="9">
    <location>
        <begin position="13"/>
        <end position="140"/>
    </location>
</feature>
<feature type="binding site" evidence="8">
    <location>
        <position position="94"/>
    </location>
    <ligand>
        <name>Zn(2+)</name>
        <dbReference type="ChEBI" id="CHEBI:29105"/>
        <note>catalytic</note>
    </ligand>
</feature>
<reference evidence="10 11" key="1">
    <citation type="submission" date="2024-09" db="EMBL/GenBank/DDBJ databases">
        <authorList>
            <person name="Sun Q."/>
            <person name="Mori K."/>
        </authorList>
    </citation>
    <scope>NUCLEOTIDE SEQUENCE [LARGE SCALE GENOMIC DNA]</scope>
    <source>
        <strain evidence="10 11">JCM 15389</strain>
    </source>
</reference>
<keyword evidence="5 8" id="KW-0378">Hydrolase</keyword>
<feature type="binding site" evidence="8">
    <location>
        <position position="64"/>
    </location>
    <ligand>
        <name>Zn(2+)</name>
        <dbReference type="ChEBI" id="CHEBI:29105"/>
        <note>catalytic</note>
    </ligand>
</feature>
<dbReference type="CDD" id="cd01285">
    <property type="entry name" value="nucleoside_deaminase"/>
    <property type="match status" value="1"/>
</dbReference>
<accession>A0ABV6C404</accession>
<evidence type="ECO:0000256" key="8">
    <source>
        <dbReference type="HAMAP-Rule" id="MF_00972"/>
    </source>
</evidence>
<feature type="active site" description="Proton donor" evidence="8">
    <location>
        <position position="66"/>
    </location>
</feature>
<dbReference type="HAMAP" id="MF_00972">
    <property type="entry name" value="tRNA_aden_deaminase"/>
    <property type="match status" value="1"/>
</dbReference>
<evidence type="ECO:0000256" key="2">
    <source>
        <dbReference type="ARBA" id="ARBA00011738"/>
    </source>
</evidence>
<comment type="caution">
    <text evidence="10">The sequence shown here is derived from an EMBL/GenBank/DDBJ whole genome shotgun (WGS) entry which is preliminary data.</text>
</comment>
<dbReference type="PANTHER" id="PTHR11079:SF202">
    <property type="entry name" value="TRNA-SPECIFIC ADENOSINE DEAMINASE"/>
    <property type="match status" value="1"/>
</dbReference>
<dbReference type="PANTHER" id="PTHR11079">
    <property type="entry name" value="CYTOSINE DEAMINASE FAMILY MEMBER"/>
    <property type="match status" value="1"/>
</dbReference>
<organism evidence="10 11">
    <name type="scientific">Aciditerrimonas ferrireducens</name>
    <dbReference type="NCBI Taxonomy" id="667306"/>
    <lineage>
        <taxon>Bacteria</taxon>
        <taxon>Bacillati</taxon>
        <taxon>Actinomycetota</taxon>
        <taxon>Acidimicrobiia</taxon>
        <taxon>Acidimicrobiales</taxon>
        <taxon>Acidimicrobiaceae</taxon>
        <taxon>Aciditerrimonas</taxon>
    </lineage>
</organism>
<keyword evidence="4 8" id="KW-0479">Metal-binding</keyword>
<evidence type="ECO:0000256" key="3">
    <source>
        <dbReference type="ARBA" id="ARBA00022694"/>
    </source>
</evidence>
<evidence type="ECO:0000313" key="11">
    <source>
        <dbReference type="Proteomes" id="UP001589788"/>
    </source>
</evidence>
<name>A0ABV6C404_9ACTN</name>
<evidence type="ECO:0000313" key="10">
    <source>
        <dbReference type="EMBL" id="MFC0082426.1"/>
    </source>
</evidence>
<dbReference type="GO" id="GO:0052717">
    <property type="term" value="F:tRNA-specific adenosine-34 deaminase activity"/>
    <property type="evidence" value="ECO:0007669"/>
    <property type="project" value="UniProtKB-EC"/>
</dbReference>
<evidence type="ECO:0000256" key="1">
    <source>
        <dbReference type="ARBA" id="ARBA00010669"/>
    </source>
</evidence>
<comment type="function">
    <text evidence="8">Catalyzes the deamination of adenosine to inosine at the wobble position 34 of tRNA(Arg2).</text>
</comment>
<feature type="binding site" evidence="8">
    <location>
        <position position="97"/>
    </location>
    <ligand>
        <name>Zn(2+)</name>
        <dbReference type="ChEBI" id="CHEBI:29105"/>
        <note>catalytic</note>
    </ligand>
</feature>
<comment type="subunit">
    <text evidence="2 8">Homodimer.</text>
</comment>
<dbReference type="Gene3D" id="3.40.140.10">
    <property type="entry name" value="Cytidine Deaminase, domain 2"/>
    <property type="match status" value="1"/>
</dbReference>
<dbReference type="InterPro" id="IPR028883">
    <property type="entry name" value="tRNA_aden_deaminase"/>
</dbReference>
<gene>
    <name evidence="8" type="primary">tadA</name>
    <name evidence="10" type="ORF">ACFFRE_09805</name>
</gene>
<dbReference type="Pfam" id="PF00383">
    <property type="entry name" value="dCMP_cyt_deam_1"/>
    <property type="match status" value="1"/>
</dbReference>
<comment type="catalytic activity">
    <reaction evidence="7 8">
        <text>adenosine(34) in tRNA + H2O + H(+) = inosine(34) in tRNA + NH4(+)</text>
        <dbReference type="Rhea" id="RHEA:43168"/>
        <dbReference type="Rhea" id="RHEA-COMP:10373"/>
        <dbReference type="Rhea" id="RHEA-COMP:10374"/>
        <dbReference type="ChEBI" id="CHEBI:15377"/>
        <dbReference type="ChEBI" id="CHEBI:15378"/>
        <dbReference type="ChEBI" id="CHEBI:28938"/>
        <dbReference type="ChEBI" id="CHEBI:74411"/>
        <dbReference type="ChEBI" id="CHEBI:82852"/>
        <dbReference type="EC" id="3.5.4.33"/>
    </reaction>
</comment>
<dbReference type="EMBL" id="JBHLYQ010000101">
    <property type="protein sequence ID" value="MFC0082426.1"/>
    <property type="molecule type" value="Genomic_DNA"/>
</dbReference>
<dbReference type="InterPro" id="IPR002125">
    <property type="entry name" value="CMP_dCMP_dom"/>
</dbReference>
<protein>
    <recommendedName>
        <fullName evidence="8">tRNA-specific adenosine deaminase</fullName>
        <ecNumber evidence="8">3.5.4.33</ecNumber>
    </recommendedName>
</protein>
<keyword evidence="6 8" id="KW-0862">Zinc</keyword>
<dbReference type="InterPro" id="IPR016193">
    <property type="entry name" value="Cytidine_deaminase-like"/>
</dbReference>
<keyword evidence="11" id="KW-1185">Reference proteome</keyword>
<sequence>MTDAPPLGSTERLDDQAAMALALAQARLAPTHGDVPVGCVLVRDGQLLAARHNERELRQDPTAHAEILALRDAAATLGSWRLEGVTAVVTLEPCPMCAGALLASRLQRVVYAAPDPKAGALGTLYHLGADPRLHHELVVEPGLRAEEAAALLSQFFAARR</sequence>
<comment type="similarity">
    <text evidence="1">Belongs to the cytidine and deoxycytidylate deaminase family. ADAT2 subfamily.</text>
</comment>
<dbReference type="Proteomes" id="UP001589788">
    <property type="component" value="Unassembled WGS sequence"/>
</dbReference>
<evidence type="ECO:0000256" key="5">
    <source>
        <dbReference type="ARBA" id="ARBA00022801"/>
    </source>
</evidence>
<keyword evidence="3 8" id="KW-0819">tRNA processing</keyword>
<dbReference type="EC" id="3.5.4.33" evidence="8"/>
<comment type="cofactor">
    <cofactor evidence="8">
        <name>Zn(2+)</name>
        <dbReference type="ChEBI" id="CHEBI:29105"/>
    </cofactor>
    <text evidence="8">Binds 1 zinc ion per subunit.</text>
</comment>
<dbReference type="RefSeq" id="WP_377790014.1">
    <property type="nucleotide sequence ID" value="NZ_JBHLYQ010000101.1"/>
</dbReference>
<evidence type="ECO:0000256" key="7">
    <source>
        <dbReference type="ARBA" id="ARBA00048045"/>
    </source>
</evidence>
<proteinExistence type="inferred from homology"/>
<dbReference type="PROSITE" id="PS51747">
    <property type="entry name" value="CYT_DCMP_DEAMINASES_2"/>
    <property type="match status" value="1"/>
</dbReference>
<dbReference type="InterPro" id="IPR016192">
    <property type="entry name" value="APOBEC/CMP_deaminase_Zn-bd"/>
</dbReference>
<evidence type="ECO:0000259" key="9">
    <source>
        <dbReference type="PROSITE" id="PS51747"/>
    </source>
</evidence>
<dbReference type="PROSITE" id="PS00903">
    <property type="entry name" value="CYT_DCMP_DEAMINASES_1"/>
    <property type="match status" value="1"/>
</dbReference>
<dbReference type="SUPFAM" id="SSF53927">
    <property type="entry name" value="Cytidine deaminase-like"/>
    <property type="match status" value="1"/>
</dbReference>
<evidence type="ECO:0000256" key="4">
    <source>
        <dbReference type="ARBA" id="ARBA00022723"/>
    </source>
</evidence>
<evidence type="ECO:0000256" key="6">
    <source>
        <dbReference type="ARBA" id="ARBA00022833"/>
    </source>
</evidence>